<dbReference type="GO" id="GO:0046872">
    <property type="term" value="F:metal ion binding"/>
    <property type="evidence" value="ECO:0007669"/>
    <property type="project" value="UniProtKB-KW"/>
</dbReference>
<dbReference type="PANTHER" id="PTHR42989">
    <property type="entry name" value="HYDROGENASE-4 COMPONENT I"/>
    <property type="match status" value="1"/>
</dbReference>
<comment type="cofactor">
    <cofactor evidence="1">
        <name>[4Fe-4S] cluster</name>
        <dbReference type="ChEBI" id="CHEBI:49883"/>
    </cofactor>
</comment>
<accession>A0A5S4H131</accession>
<dbReference type="OrthoDB" id="9786737at2"/>
<comment type="similarity">
    <text evidence="2">Belongs to the complex I 20 kDa subunit family.</text>
</comment>
<dbReference type="AlphaFoldDB" id="A0A5S4H131"/>
<protein>
    <submittedName>
        <fullName evidence="8">NADH-quinone oxidoreductase subunit NuoB</fullName>
        <ecNumber evidence="8">1.6.5.11</ecNumber>
    </submittedName>
</protein>
<dbReference type="InterPro" id="IPR006137">
    <property type="entry name" value="NADH_UbQ_OxRdtase-like_20kDa"/>
</dbReference>
<keyword evidence="4" id="KW-0479">Metal-binding</keyword>
<reference evidence="8 9" key="1">
    <citation type="submission" date="2019-05" db="EMBL/GenBank/DDBJ databases">
        <title>Draft genome sequence of Actinomadura geliboluensis A8036.</title>
        <authorList>
            <person name="Saricaoglu S."/>
            <person name="Isik K."/>
        </authorList>
    </citation>
    <scope>NUCLEOTIDE SEQUENCE [LARGE SCALE GENOMIC DNA]</scope>
    <source>
        <strain evidence="8 9">A8036</strain>
    </source>
</reference>
<gene>
    <name evidence="8" type="primary">nuoB</name>
    <name evidence="8" type="ORF">ETD96_15430</name>
</gene>
<dbReference type="GO" id="GO:0051539">
    <property type="term" value="F:4 iron, 4 sulfur cluster binding"/>
    <property type="evidence" value="ECO:0007669"/>
    <property type="project" value="UniProtKB-KW"/>
</dbReference>
<dbReference type="InterPro" id="IPR052375">
    <property type="entry name" value="Complex_I_20kDa-like"/>
</dbReference>
<keyword evidence="6" id="KW-0411">Iron-sulfur</keyword>
<evidence type="ECO:0000313" key="8">
    <source>
        <dbReference type="EMBL" id="TMR38935.1"/>
    </source>
</evidence>
<dbReference type="NCBIfam" id="NF005012">
    <property type="entry name" value="PRK06411.1"/>
    <property type="match status" value="1"/>
</dbReference>
<organism evidence="8 9">
    <name type="scientific">Actinomadura geliboluensis</name>
    <dbReference type="NCBI Taxonomy" id="882440"/>
    <lineage>
        <taxon>Bacteria</taxon>
        <taxon>Bacillati</taxon>
        <taxon>Actinomycetota</taxon>
        <taxon>Actinomycetes</taxon>
        <taxon>Streptosporangiales</taxon>
        <taxon>Thermomonosporaceae</taxon>
        <taxon>Actinomadura</taxon>
    </lineage>
</organism>
<keyword evidence="5" id="KW-0408">Iron</keyword>
<evidence type="ECO:0000313" key="9">
    <source>
        <dbReference type="Proteomes" id="UP000305238"/>
    </source>
</evidence>
<evidence type="ECO:0000256" key="2">
    <source>
        <dbReference type="ARBA" id="ARBA00009173"/>
    </source>
</evidence>
<dbReference type="Pfam" id="PF01058">
    <property type="entry name" value="Oxidored_q6"/>
    <property type="match status" value="1"/>
</dbReference>
<keyword evidence="8" id="KW-0560">Oxidoreductase</keyword>
<dbReference type="GO" id="GO:0016491">
    <property type="term" value="F:oxidoreductase activity"/>
    <property type="evidence" value="ECO:0007669"/>
    <property type="project" value="UniProtKB-KW"/>
</dbReference>
<dbReference type="Proteomes" id="UP000305238">
    <property type="component" value="Unassembled WGS sequence"/>
</dbReference>
<feature type="domain" description="NADH:ubiquinone oxidoreductase-like 20kDa subunit" evidence="7">
    <location>
        <begin position="56"/>
        <end position="165"/>
    </location>
</feature>
<dbReference type="SUPFAM" id="SSF56770">
    <property type="entry name" value="HydA/Nqo6-like"/>
    <property type="match status" value="1"/>
</dbReference>
<sequence>MSLSRPGSGVRDLFRKIRTTGRAAEDAPPAPAPALPERARDLAGSVQVRHVDAGSCNGCEVEIASAFGPVHDAERYGARLVASPRHADALLVTGPVTRNMEAALRRTYEAVPEPKVVVALGDCARNCGVFAGAYGVAGAVGDVVPVDVEVPGCPPAPEAIVAALRGLTGR</sequence>
<proteinExistence type="inferred from homology"/>
<dbReference type="PANTHER" id="PTHR42989:SF1">
    <property type="entry name" value="FORMATE HYDROGENLYASE SUBUNIT 7-RELATED"/>
    <property type="match status" value="1"/>
</dbReference>
<evidence type="ECO:0000256" key="5">
    <source>
        <dbReference type="ARBA" id="ARBA00023004"/>
    </source>
</evidence>
<keyword evidence="9" id="KW-1185">Reference proteome</keyword>
<evidence type="ECO:0000256" key="4">
    <source>
        <dbReference type="ARBA" id="ARBA00022723"/>
    </source>
</evidence>
<dbReference type="EC" id="1.6.5.11" evidence="8"/>
<evidence type="ECO:0000256" key="6">
    <source>
        <dbReference type="ARBA" id="ARBA00023014"/>
    </source>
</evidence>
<comment type="caution">
    <text evidence="8">The sequence shown here is derived from an EMBL/GenBank/DDBJ whole genome shotgun (WGS) entry which is preliminary data.</text>
</comment>
<evidence type="ECO:0000256" key="1">
    <source>
        <dbReference type="ARBA" id="ARBA00001966"/>
    </source>
</evidence>
<dbReference type="Gene3D" id="3.40.50.12280">
    <property type="match status" value="1"/>
</dbReference>
<evidence type="ECO:0000256" key="3">
    <source>
        <dbReference type="ARBA" id="ARBA00022485"/>
    </source>
</evidence>
<dbReference type="EMBL" id="VCKZ01000096">
    <property type="protein sequence ID" value="TMR38935.1"/>
    <property type="molecule type" value="Genomic_DNA"/>
</dbReference>
<keyword evidence="3" id="KW-0004">4Fe-4S</keyword>
<name>A0A5S4H131_9ACTN</name>
<evidence type="ECO:0000259" key="7">
    <source>
        <dbReference type="Pfam" id="PF01058"/>
    </source>
</evidence>